<protein>
    <submittedName>
        <fullName evidence="1">Uncharacterized protein</fullName>
    </submittedName>
</protein>
<name>A0A6J4QS06_9ACTN</name>
<evidence type="ECO:0000313" key="1">
    <source>
        <dbReference type="EMBL" id="CAA9453467.1"/>
    </source>
</evidence>
<reference evidence="1" key="1">
    <citation type="submission" date="2020-02" db="EMBL/GenBank/DDBJ databases">
        <authorList>
            <person name="Meier V. D."/>
        </authorList>
    </citation>
    <scope>NUCLEOTIDE SEQUENCE</scope>
    <source>
        <strain evidence="1">AVDCRST_MAG14</strain>
    </source>
</reference>
<dbReference type="EMBL" id="CADCVG010000051">
    <property type="protein sequence ID" value="CAA9453467.1"/>
    <property type="molecule type" value="Genomic_DNA"/>
</dbReference>
<proteinExistence type="predicted"/>
<gene>
    <name evidence="1" type="ORF">AVDCRST_MAG14-1239</name>
</gene>
<organism evidence="1">
    <name type="scientific">uncultured Rubrobacteraceae bacterium</name>
    <dbReference type="NCBI Taxonomy" id="349277"/>
    <lineage>
        <taxon>Bacteria</taxon>
        <taxon>Bacillati</taxon>
        <taxon>Actinomycetota</taxon>
        <taxon>Rubrobacteria</taxon>
        <taxon>Rubrobacterales</taxon>
        <taxon>Rubrobacteraceae</taxon>
        <taxon>environmental samples</taxon>
    </lineage>
</organism>
<accession>A0A6J4QS06</accession>
<dbReference type="AlphaFoldDB" id="A0A6J4QS06"/>
<sequence>MSGWQDRYWLIERGRIGPEASETLAEDFVCCEVPVEEDFARALEVFTSREGAEAEVRGIESLARTKHLHMAGVHGGWVRGEAYDAASGEVVELSGPELFDVLDSSSVPYVLLDPPPVDRPVTERLHIESTPAFAKELRRRLIGAVSEGWT</sequence>